<evidence type="ECO:0000256" key="1">
    <source>
        <dbReference type="SAM" id="Phobius"/>
    </source>
</evidence>
<organism evidence="2 3">
    <name type="scientific">Ruminococcus flavefaciens</name>
    <dbReference type="NCBI Taxonomy" id="1265"/>
    <lineage>
        <taxon>Bacteria</taxon>
        <taxon>Bacillati</taxon>
        <taxon>Bacillota</taxon>
        <taxon>Clostridia</taxon>
        <taxon>Eubacteriales</taxon>
        <taxon>Oscillospiraceae</taxon>
        <taxon>Ruminococcus</taxon>
    </lineage>
</organism>
<accession>A0A1M7MFY4</accession>
<feature type="transmembrane region" description="Helical" evidence="1">
    <location>
        <begin position="79"/>
        <end position="100"/>
    </location>
</feature>
<keyword evidence="1" id="KW-1133">Transmembrane helix</keyword>
<sequence>MPYCTQCGRQLAEGEKCSCTSSPPMQGSSNAQQPYINGYPQQYGQYPNNGMQPPSNYPPPYDPYPYQYISYPPEKKSNAWIWAIIIPVIFIIMVTTAILVPAVQGYRVKAAQIDANNYANDIRKAADHVLAELNEEEKNIKGLYIVSSDPESDAAVPFDAGDFRQRMKTYYSSADEVEYFVIIRNGSVEYAAAAKSWTNHSVRIGTYPYGTSNPRRYSINGYGGSAGKKDTLDTLYWYAYDEIFTE</sequence>
<name>A0A1M7MFY4_RUMFL</name>
<protein>
    <submittedName>
        <fullName evidence="2">Uncharacterized protein</fullName>
    </submittedName>
</protein>
<dbReference type="RefSeq" id="WP_072952419.1">
    <property type="nucleotide sequence ID" value="NZ_FRCT01000022.1"/>
</dbReference>
<dbReference type="EMBL" id="FRCT01000022">
    <property type="protein sequence ID" value="SHM89841.1"/>
    <property type="molecule type" value="Genomic_DNA"/>
</dbReference>
<reference evidence="2 3" key="1">
    <citation type="submission" date="2016-11" db="EMBL/GenBank/DDBJ databases">
        <authorList>
            <person name="Jaros S."/>
            <person name="Januszkiewicz K."/>
            <person name="Wedrychowicz H."/>
        </authorList>
    </citation>
    <scope>NUCLEOTIDE SEQUENCE [LARGE SCALE GENOMIC DNA]</scope>
    <source>
        <strain evidence="2 3">Y1</strain>
    </source>
</reference>
<proteinExistence type="predicted"/>
<dbReference type="AlphaFoldDB" id="A0A1M7MFY4"/>
<dbReference type="OrthoDB" id="1820897at2"/>
<evidence type="ECO:0000313" key="3">
    <source>
        <dbReference type="Proteomes" id="UP000184394"/>
    </source>
</evidence>
<gene>
    <name evidence="2" type="ORF">SAMN04487860_12231</name>
</gene>
<keyword evidence="1" id="KW-0472">Membrane</keyword>
<dbReference type="Proteomes" id="UP000184394">
    <property type="component" value="Unassembled WGS sequence"/>
</dbReference>
<evidence type="ECO:0000313" key="2">
    <source>
        <dbReference type="EMBL" id="SHM89841.1"/>
    </source>
</evidence>
<keyword evidence="1" id="KW-0812">Transmembrane</keyword>